<evidence type="ECO:0000259" key="5">
    <source>
        <dbReference type="PROSITE" id="PS50893"/>
    </source>
</evidence>
<evidence type="ECO:0000313" key="6">
    <source>
        <dbReference type="EMBL" id="SHN39129.1"/>
    </source>
</evidence>
<dbReference type="SUPFAM" id="SSF52540">
    <property type="entry name" value="P-loop containing nucleoside triphosphate hydrolases"/>
    <property type="match status" value="1"/>
</dbReference>
<dbReference type="InterPro" id="IPR027417">
    <property type="entry name" value="P-loop_NTPase"/>
</dbReference>
<dbReference type="AlphaFoldDB" id="A0A1M7R345"/>
<dbReference type="EC" id="7.6.2.9" evidence="4"/>
<accession>A0A1M7R345</accession>
<dbReference type="InterPro" id="IPR003439">
    <property type="entry name" value="ABC_transporter-like_ATP-bd"/>
</dbReference>
<dbReference type="GO" id="GO:0015418">
    <property type="term" value="F:ABC-type quaternary ammonium compound transporting activity"/>
    <property type="evidence" value="ECO:0007669"/>
    <property type="project" value="UniProtKB-EC"/>
</dbReference>
<dbReference type="RefSeq" id="WP_073259528.1">
    <property type="nucleotide sequence ID" value="NZ_FRCS01000006.1"/>
</dbReference>
<dbReference type="FunFam" id="3.40.50.300:FF:000425">
    <property type="entry name" value="Probable ABC transporter, ATP-binding subunit"/>
    <property type="match status" value="1"/>
</dbReference>
<dbReference type="Pfam" id="PF00005">
    <property type="entry name" value="ABC_tran"/>
    <property type="match status" value="1"/>
</dbReference>
<organism evidence="6 7">
    <name type="scientific">Cryptosporangium aurantiacum</name>
    <dbReference type="NCBI Taxonomy" id="134849"/>
    <lineage>
        <taxon>Bacteria</taxon>
        <taxon>Bacillati</taxon>
        <taxon>Actinomycetota</taxon>
        <taxon>Actinomycetes</taxon>
        <taxon>Cryptosporangiales</taxon>
        <taxon>Cryptosporangiaceae</taxon>
        <taxon>Cryptosporangium</taxon>
    </lineage>
</organism>
<dbReference type="PANTHER" id="PTHR42781">
    <property type="entry name" value="SPERMIDINE/PUTRESCINE IMPORT ATP-BINDING PROTEIN POTA"/>
    <property type="match status" value="1"/>
</dbReference>
<name>A0A1M7R345_9ACTN</name>
<sequence>MTPGTPTDSTTPIIEVRNLVKRFRRESGAVVHAIDDVSFTVGTGDFVVLLGPSGCGKTTLLRAIAGLETPDQGTIRIGGRTQYSSAERIAVPPERRNISMVFQSYALWPHMTAFDNVAYPLRSRRGRPGKREIAERVRAALELVGVGELERQYPGQLSGGQQQRIALARALVSNDELVLFDEPLSNVDAKVREQLRFELLSMQRKLGFSALFVTHDQTEAMELAHRIAVLDSGRIVQFGTPQEIYARPATRYVAKFIGAINESLGTVAVIEGNVATVDTDLGRVVGRTHGRTATVGERVAVMWRPERAVLTRDEPSTVNRWPGSVTASLFVGSHTEYVVTLADGDARLWSPRSDVVAPGSSAWVSVTEEDVLVLPVDDDAPAPVPDAVLETAS</sequence>
<dbReference type="InterPro" id="IPR003593">
    <property type="entry name" value="AAA+_ATPase"/>
</dbReference>
<keyword evidence="1" id="KW-0813">Transport</keyword>
<keyword evidence="7" id="KW-1185">Reference proteome</keyword>
<dbReference type="InterPro" id="IPR017871">
    <property type="entry name" value="ABC_transporter-like_CS"/>
</dbReference>
<reference evidence="6 7" key="1">
    <citation type="submission" date="2016-11" db="EMBL/GenBank/DDBJ databases">
        <authorList>
            <person name="Jaros S."/>
            <person name="Januszkiewicz K."/>
            <person name="Wedrychowicz H."/>
        </authorList>
    </citation>
    <scope>NUCLEOTIDE SEQUENCE [LARGE SCALE GENOMIC DNA]</scope>
    <source>
        <strain evidence="6 7">DSM 46144</strain>
    </source>
</reference>
<evidence type="ECO:0000256" key="4">
    <source>
        <dbReference type="ARBA" id="ARBA00066388"/>
    </source>
</evidence>
<dbReference type="Pfam" id="PF08402">
    <property type="entry name" value="TOBE_2"/>
    <property type="match status" value="1"/>
</dbReference>
<dbReference type="OrthoDB" id="7838608at2"/>
<dbReference type="Proteomes" id="UP000184440">
    <property type="component" value="Unassembled WGS sequence"/>
</dbReference>
<dbReference type="STRING" id="134849.SAMN05443668_106202"/>
<protein>
    <recommendedName>
        <fullName evidence="4">ABC-type quaternary amine transporter</fullName>
        <ecNumber evidence="4">7.6.2.9</ecNumber>
    </recommendedName>
</protein>
<evidence type="ECO:0000313" key="7">
    <source>
        <dbReference type="Proteomes" id="UP000184440"/>
    </source>
</evidence>
<dbReference type="SUPFAM" id="SSF50331">
    <property type="entry name" value="MOP-like"/>
    <property type="match status" value="1"/>
</dbReference>
<keyword evidence="3 6" id="KW-0067">ATP-binding</keyword>
<feature type="domain" description="ABC transporter" evidence="5">
    <location>
        <begin position="14"/>
        <end position="257"/>
    </location>
</feature>
<dbReference type="Gene3D" id="3.40.50.300">
    <property type="entry name" value="P-loop containing nucleotide triphosphate hydrolases"/>
    <property type="match status" value="1"/>
</dbReference>
<dbReference type="GO" id="GO:0043190">
    <property type="term" value="C:ATP-binding cassette (ABC) transporter complex"/>
    <property type="evidence" value="ECO:0007669"/>
    <property type="project" value="InterPro"/>
</dbReference>
<dbReference type="GO" id="GO:0016887">
    <property type="term" value="F:ATP hydrolysis activity"/>
    <property type="evidence" value="ECO:0007669"/>
    <property type="project" value="InterPro"/>
</dbReference>
<keyword evidence="2" id="KW-0547">Nucleotide-binding</keyword>
<dbReference type="EMBL" id="FRCS01000006">
    <property type="protein sequence ID" value="SHN39129.1"/>
    <property type="molecule type" value="Genomic_DNA"/>
</dbReference>
<dbReference type="InterPro" id="IPR008995">
    <property type="entry name" value="Mo/tungstate-bd_C_term_dom"/>
</dbReference>
<proteinExistence type="predicted"/>
<dbReference type="GO" id="GO:0005524">
    <property type="term" value="F:ATP binding"/>
    <property type="evidence" value="ECO:0007669"/>
    <property type="project" value="UniProtKB-KW"/>
</dbReference>
<dbReference type="PANTHER" id="PTHR42781:SF4">
    <property type="entry name" value="SPERMIDINE_PUTRESCINE IMPORT ATP-BINDING PROTEIN POTA"/>
    <property type="match status" value="1"/>
</dbReference>
<evidence type="ECO:0000256" key="2">
    <source>
        <dbReference type="ARBA" id="ARBA00022741"/>
    </source>
</evidence>
<dbReference type="PROSITE" id="PS50893">
    <property type="entry name" value="ABC_TRANSPORTER_2"/>
    <property type="match status" value="1"/>
</dbReference>
<gene>
    <name evidence="6" type="ORF">SAMN05443668_106202</name>
</gene>
<evidence type="ECO:0000256" key="1">
    <source>
        <dbReference type="ARBA" id="ARBA00022448"/>
    </source>
</evidence>
<dbReference type="InterPro" id="IPR050093">
    <property type="entry name" value="ABC_SmlMolc_Importer"/>
</dbReference>
<dbReference type="SMART" id="SM00382">
    <property type="entry name" value="AAA"/>
    <property type="match status" value="1"/>
</dbReference>
<dbReference type="InterPro" id="IPR013611">
    <property type="entry name" value="Transp-assoc_OB_typ2"/>
</dbReference>
<evidence type="ECO:0000256" key="3">
    <source>
        <dbReference type="ARBA" id="ARBA00022840"/>
    </source>
</evidence>
<dbReference type="PROSITE" id="PS00211">
    <property type="entry name" value="ABC_TRANSPORTER_1"/>
    <property type="match status" value="1"/>
</dbReference>